<gene>
    <name evidence="1" type="ORF">BV25DRAFT_1779237</name>
</gene>
<protein>
    <submittedName>
        <fullName evidence="1">PIN domain-like protein</fullName>
    </submittedName>
</protein>
<evidence type="ECO:0000313" key="2">
    <source>
        <dbReference type="Proteomes" id="UP000814140"/>
    </source>
</evidence>
<dbReference type="Proteomes" id="UP000814140">
    <property type="component" value="Unassembled WGS sequence"/>
</dbReference>
<comment type="caution">
    <text evidence="1">The sequence shown here is derived from an EMBL/GenBank/DDBJ whole genome shotgun (WGS) entry which is preliminary data.</text>
</comment>
<reference evidence="1" key="2">
    <citation type="journal article" date="2022" name="New Phytol.">
        <title>Evolutionary transition to the ectomycorrhizal habit in the genomes of a hyperdiverse lineage of mushroom-forming fungi.</title>
        <authorList>
            <person name="Looney B."/>
            <person name="Miyauchi S."/>
            <person name="Morin E."/>
            <person name="Drula E."/>
            <person name="Courty P.E."/>
            <person name="Kohler A."/>
            <person name="Kuo A."/>
            <person name="LaButti K."/>
            <person name="Pangilinan J."/>
            <person name="Lipzen A."/>
            <person name="Riley R."/>
            <person name="Andreopoulos W."/>
            <person name="He G."/>
            <person name="Johnson J."/>
            <person name="Nolan M."/>
            <person name="Tritt A."/>
            <person name="Barry K.W."/>
            <person name="Grigoriev I.V."/>
            <person name="Nagy L.G."/>
            <person name="Hibbett D."/>
            <person name="Henrissat B."/>
            <person name="Matheny P.B."/>
            <person name="Labbe J."/>
            <person name="Martin F.M."/>
        </authorList>
    </citation>
    <scope>NUCLEOTIDE SEQUENCE</scope>
    <source>
        <strain evidence="1">HHB10654</strain>
    </source>
</reference>
<sequence>MGISGLWNILHPAGQSRSFDHLAVADGFESNQSGKRAYRIGVDASLWFAHASFGKGGTNPELRLLFYRLQDLAQLPILPLFVFDGRERPKVKRGSKMGKAGSHPLTPGLKKLLDVFGMEWRTAIGEAEAELAHLNRRGIIDAVLTDDVDAFVFGALTIIRNRSLSLAGNQSNPALDSSGKKCKNRTMIYTADAVKNHPSIQLTRGGLILIALLSGGDYHEGVPRFGLGTAHALARCGFGDELLSIFEQRDRQDIRPILCKWRDSVNQELHNNTTGFNSRKYPSLSLPSDFPPMDILACYVSPITSATESGTGGGGGPLRDDGEMSLPRLAAFCQTHFRHSEFVIIKHFRSCIWKGAVVRLLRRATLKADEDERSDGVEISDSFVEGLFTGKGAVCHDNAFINRGPIPLVSNASNRDVFEMKIVGQRQDIKNDGLLEYRVELNPSLLVSLTRRGIQSKKTQSTAQSQGQKLVYDDVFAVDFARSQSKGNMSAKPPLDPDSPMRLWLPASMIQHVYPGLVGDF</sequence>
<dbReference type="EMBL" id="MU277269">
    <property type="protein sequence ID" value="KAI0056173.1"/>
    <property type="molecule type" value="Genomic_DNA"/>
</dbReference>
<name>A0ACB8SIA3_9AGAM</name>
<organism evidence="1 2">
    <name type="scientific">Artomyces pyxidatus</name>
    <dbReference type="NCBI Taxonomy" id="48021"/>
    <lineage>
        <taxon>Eukaryota</taxon>
        <taxon>Fungi</taxon>
        <taxon>Dikarya</taxon>
        <taxon>Basidiomycota</taxon>
        <taxon>Agaricomycotina</taxon>
        <taxon>Agaricomycetes</taxon>
        <taxon>Russulales</taxon>
        <taxon>Auriscalpiaceae</taxon>
        <taxon>Artomyces</taxon>
    </lineage>
</organism>
<evidence type="ECO:0000313" key="1">
    <source>
        <dbReference type="EMBL" id="KAI0056173.1"/>
    </source>
</evidence>
<accession>A0ACB8SIA3</accession>
<feature type="non-terminal residue" evidence="1">
    <location>
        <position position="521"/>
    </location>
</feature>
<reference evidence="1" key="1">
    <citation type="submission" date="2021-03" db="EMBL/GenBank/DDBJ databases">
        <authorList>
            <consortium name="DOE Joint Genome Institute"/>
            <person name="Ahrendt S."/>
            <person name="Looney B.P."/>
            <person name="Miyauchi S."/>
            <person name="Morin E."/>
            <person name="Drula E."/>
            <person name="Courty P.E."/>
            <person name="Chicoki N."/>
            <person name="Fauchery L."/>
            <person name="Kohler A."/>
            <person name="Kuo A."/>
            <person name="Labutti K."/>
            <person name="Pangilinan J."/>
            <person name="Lipzen A."/>
            <person name="Riley R."/>
            <person name="Andreopoulos W."/>
            <person name="He G."/>
            <person name="Johnson J."/>
            <person name="Barry K.W."/>
            <person name="Grigoriev I.V."/>
            <person name="Nagy L."/>
            <person name="Hibbett D."/>
            <person name="Henrissat B."/>
            <person name="Matheny P.B."/>
            <person name="Labbe J."/>
            <person name="Martin F."/>
        </authorList>
    </citation>
    <scope>NUCLEOTIDE SEQUENCE</scope>
    <source>
        <strain evidence="1">HHB10654</strain>
    </source>
</reference>
<keyword evidence="2" id="KW-1185">Reference proteome</keyword>
<proteinExistence type="predicted"/>